<dbReference type="Proteomes" id="UP001277972">
    <property type="component" value="Unassembled WGS sequence"/>
</dbReference>
<evidence type="ECO:0000313" key="2">
    <source>
        <dbReference type="Proteomes" id="UP001277972"/>
    </source>
</evidence>
<protein>
    <submittedName>
        <fullName evidence="1">HXXEE domain-containing protein</fullName>
    </submittedName>
</protein>
<name>A0ACC6M8J1_9BACI</name>
<reference evidence="1" key="1">
    <citation type="submission" date="2023-11" db="EMBL/GenBank/DDBJ databases">
        <title>Gracilibacillus pellucida a moderately halophilic bacterium isolated from saline soil in Xinjiang province.</title>
        <authorList>
            <person name="Zhang Z."/>
            <person name="Tan F."/>
            <person name="Wang Y."/>
            <person name="Xia M."/>
        </authorList>
    </citation>
    <scope>NUCLEOTIDE SEQUENCE</scope>
    <source>
        <strain evidence="1">S3-1-1</strain>
    </source>
</reference>
<sequence length="171" mass="19664">MDVNTLILTFLVIFMLHNLEEIIMVERWGKVNYPQVKDKIPFFIQKELESFIHVTAAQFALIVFIISVFSSILLLVAVIGDYMFLFLGIAMVFAINIFSHPIQSLLLRTYTPGVFTSIFLVIPYYIILINYFRVEYFVDMKMVFGALVVAAVFILVLILSHMIGEKVAKKL</sequence>
<comment type="caution">
    <text evidence="1">The sequence shown here is derived from an EMBL/GenBank/DDBJ whole genome shotgun (WGS) entry which is preliminary data.</text>
</comment>
<organism evidence="1 2">
    <name type="scientific">Gracilibacillus pellucidus</name>
    <dbReference type="NCBI Taxonomy" id="3095368"/>
    <lineage>
        <taxon>Bacteria</taxon>
        <taxon>Bacillati</taxon>
        <taxon>Bacillota</taxon>
        <taxon>Bacilli</taxon>
        <taxon>Bacillales</taxon>
        <taxon>Bacillaceae</taxon>
        <taxon>Gracilibacillus</taxon>
    </lineage>
</organism>
<proteinExistence type="predicted"/>
<evidence type="ECO:0000313" key="1">
    <source>
        <dbReference type="EMBL" id="MDX8047305.1"/>
    </source>
</evidence>
<dbReference type="EMBL" id="JAWZSR010000010">
    <property type="protein sequence ID" value="MDX8047305.1"/>
    <property type="molecule type" value="Genomic_DNA"/>
</dbReference>
<keyword evidence="2" id="KW-1185">Reference proteome</keyword>
<accession>A0ACC6M8J1</accession>
<gene>
    <name evidence="1" type="ORF">SH601_15145</name>
</gene>